<dbReference type="Proteomes" id="UP000309673">
    <property type="component" value="Unassembled WGS sequence"/>
</dbReference>
<evidence type="ECO:0000313" key="8">
    <source>
        <dbReference type="EMBL" id="TJY39783.1"/>
    </source>
</evidence>
<dbReference type="InterPro" id="IPR051401">
    <property type="entry name" value="GtrA_CellWall_Glycosyl"/>
</dbReference>
<evidence type="ECO:0000256" key="6">
    <source>
        <dbReference type="SAM" id="Phobius"/>
    </source>
</evidence>
<protein>
    <submittedName>
        <fullName evidence="8">GtrA family protein</fullName>
    </submittedName>
</protein>
<evidence type="ECO:0000256" key="5">
    <source>
        <dbReference type="ARBA" id="ARBA00023136"/>
    </source>
</evidence>
<dbReference type="AlphaFoldDB" id="A0A4U0F5C2"/>
<reference evidence="8 9" key="1">
    <citation type="submission" date="2019-04" db="EMBL/GenBank/DDBJ databases">
        <title>Cohnella sp. nov., isolated from soil.</title>
        <authorList>
            <person name="Kim W."/>
        </authorList>
    </citation>
    <scope>NUCLEOTIDE SEQUENCE [LARGE SCALE GENOMIC DNA]</scope>
    <source>
        <strain evidence="8 9">CAU 1483</strain>
    </source>
</reference>
<keyword evidence="9" id="KW-1185">Reference proteome</keyword>
<feature type="domain" description="GtrA/DPMS transmembrane" evidence="7">
    <location>
        <begin position="11"/>
        <end position="126"/>
    </location>
</feature>
<organism evidence="8 9">
    <name type="scientific">Cohnella pontilimi</name>
    <dbReference type="NCBI Taxonomy" id="2564100"/>
    <lineage>
        <taxon>Bacteria</taxon>
        <taxon>Bacillati</taxon>
        <taxon>Bacillota</taxon>
        <taxon>Bacilli</taxon>
        <taxon>Bacillales</taxon>
        <taxon>Paenibacillaceae</taxon>
        <taxon>Cohnella</taxon>
    </lineage>
</organism>
<keyword evidence="5 6" id="KW-0472">Membrane</keyword>
<accession>A0A4U0F5C2</accession>
<comment type="caution">
    <text evidence="8">The sequence shown here is derived from an EMBL/GenBank/DDBJ whole genome shotgun (WGS) entry which is preliminary data.</text>
</comment>
<evidence type="ECO:0000256" key="4">
    <source>
        <dbReference type="ARBA" id="ARBA00022989"/>
    </source>
</evidence>
<dbReference type="PANTHER" id="PTHR38459">
    <property type="entry name" value="PROPHAGE BACTOPRENOL-LINKED GLUCOSE TRANSLOCASE HOMOLOG"/>
    <property type="match status" value="1"/>
</dbReference>
<keyword evidence="3 6" id="KW-0812">Transmembrane</keyword>
<dbReference type="Pfam" id="PF04138">
    <property type="entry name" value="GtrA_DPMS_TM"/>
    <property type="match status" value="1"/>
</dbReference>
<keyword evidence="4 6" id="KW-1133">Transmembrane helix</keyword>
<name>A0A4U0F5C2_9BACL</name>
<dbReference type="OrthoDB" id="9812049at2"/>
<feature type="transmembrane region" description="Helical" evidence="6">
    <location>
        <begin position="100"/>
        <end position="119"/>
    </location>
</feature>
<evidence type="ECO:0000256" key="2">
    <source>
        <dbReference type="ARBA" id="ARBA00009399"/>
    </source>
</evidence>
<evidence type="ECO:0000256" key="1">
    <source>
        <dbReference type="ARBA" id="ARBA00004141"/>
    </source>
</evidence>
<feature type="transmembrane region" description="Helical" evidence="6">
    <location>
        <begin position="76"/>
        <end position="94"/>
    </location>
</feature>
<comment type="similarity">
    <text evidence="2">Belongs to the GtrA family.</text>
</comment>
<evidence type="ECO:0000313" key="9">
    <source>
        <dbReference type="Proteomes" id="UP000309673"/>
    </source>
</evidence>
<dbReference type="GO" id="GO:0005886">
    <property type="term" value="C:plasma membrane"/>
    <property type="evidence" value="ECO:0007669"/>
    <property type="project" value="TreeGrafter"/>
</dbReference>
<dbReference type="InterPro" id="IPR007267">
    <property type="entry name" value="GtrA_DPMS_TM"/>
</dbReference>
<feature type="transmembrane region" description="Helical" evidence="6">
    <location>
        <begin position="12"/>
        <end position="33"/>
    </location>
</feature>
<evidence type="ECO:0000259" key="7">
    <source>
        <dbReference type="Pfam" id="PF04138"/>
    </source>
</evidence>
<proteinExistence type="inferred from homology"/>
<gene>
    <name evidence="8" type="ORF">E5161_17720</name>
</gene>
<evidence type="ECO:0000256" key="3">
    <source>
        <dbReference type="ARBA" id="ARBA00022692"/>
    </source>
</evidence>
<comment type="subcellular location">
    <subcellularLocation>
        <location evidence="1">Membrane</location>
        <topology evidence="1">Multi-pass membrane protein</topology>
    </subcellularLocation>
</comment>
<sequence>MLRPEQIRMAKFALVGVLNTGVDFAVFMLLVYTFGVPSAGAQVASFSCGIANSYWWNRKWTFRAAGKVNGRELLRFVAVNGLSLACATAVLLGLQHGLGWSPAAAKAVSILASLAVNYAGSRFWVFRMETGENRAG</sequence>
<feature type="transmembrane region" description="Helical" evidence="6">
    <location>
        <begin position="39"/>
        <end position="56"/>
    </location>
</feature>
<dbReference type="PANTHER" id="PTHR38459:SF1">
    <property type="entry name" value="PROPHAGE BACTOPRENOL-LINKED GLUCOSE TRANSLOCASE HOMOLOG"/>
    <property type="match status" value="1"/>
</dbReference>
<dbReference type="EMBL" id="SUPK01000009">
    <property type="protein sequence ID" value="TJY39783.1"/>
    <property type="molecule type" value="Genomic_DNA"/>
</dbReference>
<dbReference type="RefSeq" id="WP_136779223.1">
    <property type="nucleotide sequence ID" value="NZ_SUPK01000009.1"/>
</dbReference>
<dbReference type="GO" id="GO:0000271">
    <property type="term" value="P:polysaccharide biosynthetic process"/>
    <property type="evidence" value="ECO:0007669"/>
    <property type="project" value="InterPro"/>
</dbReference>